<name>A0A517YU92_9BACT</name>
<evidence type="ECO:0000313" key="2">
    <source>
        <dbReference type="EMBL" id="QDU33791.1"/>
    </source>
</evidence>
<dbReference type="PANTHER" id="PTHR14119:SF3">
    <property type="entry name" value="ISOCHORISMATASE DOMAIN-CONTAINING PROTEIN 2"/>
    <property type="match status" value="1"/>
</dbReference>
<feature type="domain" description="Isochorismatase-like" evidence="1">
    <location>
        <begin position="8"/>
        <end position="157"/>
    </location>
</feature>
<organism evidence="2 3">
    <name type="scientific">Poriferisphaera corsica</name>
    <dbReference type="NCBI Taxonomy" id="2528020"/>
    <lineage>
        <taxon>Bacteria</taxon>
        <taxon>Pseudomonadati</taxon>
        <taxon>Planctomycetota</taxon>
        <taxon>Phycisphaerae</taxon>
        <taxon>Phycisphaerales</taxon>
        <taxon>Phycisphaeraceae</taxon>
        <taxon>Poriferisphaera</taxon>
    </lineage>
</organism>
<reference evidence="2 3" key="1">
    <citation type="submission" date="2019-02" db="EMBL/GenBank/DDBJ databases">
        <title>Deep-cultivation of Planctomycetes and their phenomic and genomic characterization uncovers novel biology.</title>
        <authorList>
            <person name="Wiegand S."/>
            <person name="Jogler M."/>
            <person name="Boedeker C."/>
            <person name="Pinto D."/>
            <person name="Vollmers J."/>
            <person name="Rivas-Marin E."/>
            <person name="Kohn T."/>
            <person name="Peeters S.H."/>
            <person name="Heuer A."/>
            <person name="Rast P."/>
            <person name="Oberbeckmann S."/>
            <person name="Bunk B."/>
            <person name="Jeske O."/>
            <person name="Meyerdierks A."/>
            <person name="Storesund J.E."/>
            <person name="Kallscheuer N."/>
            <person name="Luecker S."/>
            <person name="Lage O.M."/>
            <person name="Pohl T."/>
            <person name="Merkel B.J."/>
            <person name="Hornburger P."/>
            <person name="Mueller R.-W."/>
            <person name="Bruemmer F."/>
            <person name="Labrenz M."/>
            <person name="Spormann A.M."/>
            <person name="Op den Camp H."/>
            <person name="Overmann J."/>
            <person name="Amann R."/>
            <person name="Jetten M.S.M."/>
            <person name="Mascher T."/>
            <person name="Medema M.H."/>
            <person name="Devos D.P."/>
            <person name="Kaster A.-K."/>
            <person name="Ovreas L."/>
            <person name="Rohde M."/>
            <person name="Galperin M.Y."/>
            <person name="Jogler C."/>
        </authorList>
    </citation>
    <scope>NUCLEOTIDE SEQUENCE [LARGE SCALE GENOMIC DNA]</scope>
    <source>
        <strain evidence="2 3">KS4</strain>
    </source>
</reference>
<dbReference type="InterPro" id="IPR050993">
    <property type="entry name" value="Isochorismatase_domain"/>
</dbReference>
<dbReference type="SUPFAM" id="SSF52499">
    <property type="entry name" value="Isochorismatase-like hydrolases"/>
    <property type="match status" value="1"/>
</dbReference>
<dbReference type="EMBL" id="CP036425">
    <property type="protein sequence ID" value="QDU33791.1"/>
    <property type="molecule type" value="Genomic_DNA"/>
</dbReference>
<dbReference type="KEGG" id="pcor:KS4_18490"/>
<dbReference type="AlphaFoldDB" id="A0A517YU92"/>
<proteinExistence type="predicted"/>
<dbReference type="Gene3D" id="3.40.50.850">
    <property type="entry name" value="Isochorismatase-like"/>
    <property type="match status" value="1"/>
</dbReference>
<accession>A0A517YU92</accession>
<evidence type="ECO:0000259" key="1">
    <source>
        <dbReference type="Pfam" id="PF00857"/>
    </source>
</evidence>
<gene>
    <name evidence="2" type="ORF">KS4_18490</name>
</gene>
<dbReference type="OrthoDB" id="9789777at2"/>
<sequence length="180" mass="19638">MKFVIDKTALLVVDLQEKLLPAMHDHERVLARSLVMLKCAKALGVGVVTTQQYPRGLGETVKVVRDELEPNDVIIDKTRFSACTDKVMGVIESGGYKSVLVMGVEAHVCVMQSCLDLKAAGYHVGVVVDAIGSRNPLDWDTGIARFQQRGIELMTVESAVFELVGDAKAEGFKKVLPLIQ</sequence>
<dbReference type="PANTHER" id="PTHR14119">
    <property type="entry name" value="HYDROLASE"/>
    <property type="match status" value="1"/>
</dbReference>
<evidence type="ECO:0000313" key="3">
    <source>
        <dbReference type="Proteomes" id="UP000317369"/>
    </source>
</evidence>
<keyword evidence="3" id="KW-1185">Reference proteome</keyword>
<dbReference type="InterPro" id="IPR000868">
    <property type="entry name" value="Isochorismatase-like_dom"/>
</dbReference>
<protein>
    <submittedName>
        <fullName evidence="2">Isochorismatase family protein</fullName>
    </submittedName>
</protein>
<dbReference type="Proteomes" id="UP000317369">
    <property type="component" value="Chromosome"/>
</dbReference>
<dbReference type="Pfam" id="PF00857">
    <property type="entry name" value="Isochorismatase"/>
    <property type="match status" value="1"/>
</dbReference>
<dbReference type="RefSeq" id="WP_145077116.1">
    <property type="nucleotide sequence ID" value="NZ_CP036425.1"/>
</dbReference>
<dbReference type="InterPro" id="IPR036380">
    <property type="entry name" value="Isochorismatase-like_sf"/>
</dbReference>